<dbReference type="Pfam" id="PF05284">
    <property type="entry name" value="DUF736"/>
    <property type="match status" value="1"/>
</dbReference>
<protein>
    <recommendedName>
        <fullName evidence="3">DUF736 domain-containing protein</fullName>
    </recommendedName>
</protein>
<dbReference type="Proteomes" id="UP000001953">
    <property type="component" value="Plasmid 2"/>
</dbReference>
<dbReference type="RefSeq" id="WP_011505080.1">
    <property type="nucleotide sequence ID" value="NC_007960.1"/>
</dbReference>
<proteinExistence type="predicted"/>
<sequence>MVAARETKESTNMATIGNFTVNGNGFVGTVKTLALGTVKAKIVPAERSSDKAPDYRIFAGTIEFGAAWKKKSQEQNRDYLSVKLDDPSFPAPIYATLVEVEGEEGHSLIWSRPNRD</sequence>
<dbReference type="EMBL" id="CP000321">
    <property type="protein sequence ID" value="ABE65066.1"/>
    <property type="molecule type" value="Genomic_DNA"/>
</dbReference>
<evidence type="ECO:0000313" key="1">
    <source>
        <dbReference type="EMBL" id="ABE65066.1"/>
    </source>
</evidence>
<dbReference type="eggNOG" id="COG5489">
    <property type="taxonomic scope" value="Bacteria"/>
</dbReference>
<geneLocation type="plasmid" evidence="2">
    <name>pNITHX2</name>
</geneLocation>
<dbReference type="InterPro" id="IPR007948">
    <property type="entry name" value="DUF736"/>
</dbReference>
<accession>Q1QFD1</accession>
<keyword evidence="2" id="KW-1185">Reference proteome</keyword>
<keyword evidence="1" id="KW-0614">Plasmid</keyword>
<dbReference type="AlphaFoldDB" id="Q1QFD1"/>
<reference evidence="2" key="1">
    <citation type="submission" date="2006-03" db="EMBL/GenBank/DDBJ databases">
        <title>Complete sequence of plasmid 2 of Nitrobacter hamburgensis X14.</title>
        <authorList>
            <consortium name="US DOE Joint Genome Institute"/>
            <person name="Copeland A."/>
            <person name="Lucas S."/>
            <person name="Lapidus A."/>
            <person name="Barry K."/>
            <person name="Detter J.C."/>
            <person name="Glavina del Rio T."/>
            <person name="Hammon N."/>
            <person name="Israni S."/>
            <person name="Dalin E."/>
            <person name="Tice H."/>
            <person name="Pitluck S."/>
            <person name="Chain P."/>
            <person name="Malfatti S."/>
            <person name="Shin M."/>
            <person name="Vergez L."/>
            <person name="Schmutz J."/>
            <person name="Larimer F."/>
            <person name="Land M."/>
            <person name="Hauser L."/>
            <person name="Kyrpides N."/>
            <person name="Ivanova N."/>
            <person name="Ward B."/>
            <person name="Arp D."/>
            <person name="Klotz M."/>
            <person name="Stein L."/>
            <person name="O'Mullan G."/>
            <person name="Starkenburg S."/>
            <person name="Sayavedra L."/>
            <person name="Poret-Peterson A.T."/>
            <person name="Gentry M.E."/>
            <person name="Bruce D."/>
            <person name="Richardson P."/>
        </authorList>
    </citation>
    <scope>NUCLEOTIDE SEQUENCE [LARGE SCALE GENOMIC DNA]</scope>
    <source>
        <strain evidence="2">DSM 10229 / NCIMB 13809 / X14</strain>
        <plasmid evidence="2">Plasmid pNITHX2</plasmid>
    </source>
</reference>
<dbReference type="HOGENOM" id="CLU_109334_1_0_5"/>
<organism evidence="1 2">
    <name type="scientific">Nitrobacter hamburgensis (strain DSM 10229 / NCIMB 13809 / X14)</name>
    <dbReference type="NCBI Taxonomy" id="323097"/>
    <lineage>
        <taxon>Bacteria</taxon>
        <taxon>Pseudomonadati</taxon>
        <taxon>Pseudomonadota</taxon>
        <taxon>Alphaproteobacteria</taxon>
        <taxon>Hyphomicrobiales</taxon>
        <taxon>Nitrobacteraceae</taxon>
        <taxon>Nitrobacter</taxon>
    </lineage>
</organism>
<evidence type="ECO:0008006" key="3">
    <source>
        <dbReference type="Google" id="ProtNLM"/>
    </source>
</evidence>
<dbReference type="OrthoDB" id="9800788at2"/>
<name>Q1QFD1_NITHX</name>
<gene>
    <name evidence="1" type="ordered locus">Nham_4484</name>
</gene>
<evidence type="ECO:0000313" key="2">
    <source>
        <dbReference type="Proteomes" id="UP000001953"/>
    </source>
</evidence>
<dbReference type="KEGG" id="nha:Nham_4484"/>